<dbReference type="GO" id="GO:0005549">
    <property type="term" value="F:odorant binding"/>
    <property type="evidence" value="ECO:0007669"/>
    <property type="project" value="InterPro"/>
</dbReference>
<evidence type="ECO:0008006" key="12">
    <source>
        <dbReference type="Google" id="ProtNLM"/>
    </source>
</evidence>
<evidence type="ECO:0000256" key="3">
    <source>
        <dbReference type="ARBA" id="ARBA00022692"/>
    </source>
</evidence>
<keyword evidence="4" id="KW-0552">Olfaction</keyword>
<comment type="caution">
    <text evidence="10">The sequence shown here is derived from an EMBL/GenBank/DDBJ whole genome shotgun (WGS) entry which is preliminary data.</text>
</comment>
<gene>
    <name evidence="10" type="ORF">HF086_006311</name>
</gene>
<evidence type="ECO:0000256" key="7">
    <source>
        <dbReference type="ARBA" id="ARBA00023170"/>
    </source>
</evidence>
<evidence type="ECO:0000313" key="10">
    <source>
        <dbReference type="EMBL" id="KAH9628942.1"/>
    </source>
</evidence>
<dbReference type="InterPro" id="IPR004117">
    <property type="entry name" value="7tm6_olfct_rcpt"/>
</dbReference>
<dbReference type="GO" id="GO:0007165">
    <property type="term" value="P:signal transduction"/>
    <property type="evidence" value="ECO:0007669"/>
    <property type="project" value="UniProtKB-KW"/>
</dbReference>
<keyword evidence="2" id="KW-0716">Sensory transduction</keyword>
<accession>A0A922M399</accession>
<evidence type="ECO:0000256" key="6">
    <source>
        <dbReference type="ARBA" id="ARBA00023136"/>
    </source>
</evidence>
<keyword evidence="3 9" id="KW-0812">Transmembrane</keyword>
<evidence type="ECO:0000256" key="8">
    <source>
        <dbReference type="ARBA" id="ARBA00023224"/>
    </source>
</evidence>
<evidence type="ECO:0000256" key="4">
    <source>
        <dbReference type="ARBA" id="ARBA00022725"/>
    </source>
</evidence>
<dbReference type="Pfam" id="PF02949">
    <property type="entry name" value="7tm_6"/>
    <property type="match status" value="1"/>
</dbReference>
<keyword evidence="5 9" id="KW-1133">Transmembrane helix</keyword>
<dbReference type="AlphaFoldDB" id="A0A922M399"/>
<evidence type="ECO:0000256" key="2">
    <source>
        <dbReference type="ARBA" id="ARBA00022606"/>
    </source>
</evidence>
<sequence length="164" mass="19040">MISAAPCYYSDLLMEKGEALRLSLYTCGWEMQYDRRTRTTLQLMLQKALRPVAIQTIFRTLCLDALTDVSRLVHLYELTYPDYIEKRKGDLVMYLFIFLMVFLYGVISGLGFLSFVPYGTVCMLHACGHLEIAKNRIDSLFTGDSRYVNEKLKNIAQLLQYTYQ</sequence>
<evidence type="ECO:0000313" key="11">
    <source>
        <dbReference type="Proteomes" id="UP000814243"/>
    </source>
</evidence>
<evidence type="ECO:0000256" key="9">
    <source>
        <dbReference type="SAM" id="Phobius"/>
    </source>
</evidence>
<reference evidence="10" key="1">
    <citation type="journal article" date="2021" name="G3 (Bethesda)">
        <title>Genome and transcriptome analysis of the beet armyworm Spodoptera exigua reveals targets for pest control. .</title>
        <authorList>
            <person name="Simon S."/>
            <person name="Breeschoten T."/>
            <person name="Jansen H.J."/>
            <person name="Dirks R.P."/>
            <person name="Schranz M.E."/>
            <person name="Ros V.I.D."/>
        </authorList>
    </citation>
    <scope>NUCLEOTIDE SEQUENCE</scope>
    <source>
        <strain evidence="10">TB_SE_WUR_2020</strain>
    </source>
</reference>
<organism evidence="10 11">
    <name type="scientific">Spodoptera exigua</name>
    <name type="common">Beet armyworm</name>
    <name type="synonym">Noctua fulgens</name>
    <dbReference type="NCBI Taxonomy" id="7107"/>
    <lineage>
        <taxon>Eukaryota</taxon>
        <taxon>Metazoa</taxon>
        <taxon>Ecdysozoa</taxon>
        <taxon>Arthropoda</taxon>
        <taxon>Hexapoda</taxon>
        <taxon>Insecta</taxon>
        <taxon>Pterygota</taxon>
        <taxon>Neoptera</taxon>
        <taxon>Endopterygota</taxon>
        <taxon>Lepidoptera</taxon>
        <taxon>Glossata</taxon>
        <taxon>Ditrysia</taxon>
        <taxon>Noctuoidea</taxon>
        <taxon>Noctuidae</taxon>
        <taxon>Amphipyrinae</taxon>
        <taxon>Spodoptera</taxon>
    </lineage>
</organism>
<comment type="subcellular location">
    <subcellularLocation>
        <location evidence="1">Membrane</location>
        <topology evidence="1">Multi-pass membrane protein</topology>
    </subcellularLocation>
</comment>
<feature type="transmembrane region" description="Helical" evidence="9">
    <location>
        <begin position="91"/>
        <end position="116"/>
    </location>
</feature>
<protein>
    <recommendedName>
        <fullName evidence="12">Odorant receptor</fullName>
    </recommendedName>
</protein>
<keyword evidence="7" id="KW-0675">Receptor</keyword>
<dbReference type="EMBL" id="JACEFF010000888">
    <property type="protein sequence ID" value="KAH9628942.1"/>
    <property type="molecule type" value="Genomic_DNA"/>
</dbReference>
<dbReference type="GO" id="GO:0004984">
    <property type="term" value="F:olfactory receptor activity"/>
    <property type="evidence" value="ECO:0007669"/>
    <property type="project" value="InterPro"/>
</dbReference>
<evidence type="ECO:0000256" key="5">
    <source>
        <dbReference type="ARBA" id="ARBA00022989"/>
    </source>
</evidence>
<dbReference type="GO" id="GO:0016020">
    <property type="term" value="C:membrane"/>
    <property type="evidence" value="ECO:0007669"/>
    <property type="project" value="UniProtKB-SubCell"/>
</dbReference>
<dbReference type="Proteomes" id="UP000814243">
    <property type="component" value="Unassembled WGS sequence"/>
</dbReference>
<keyword evidence="6 9" id="KW-0472">Membrane</keyword>
<keyword evidence="8" id="KW-0807">Transducer</keyword>
<proteinExistence type="predicted"/>
<evidence type="ECO:0000256" key="1">
    <source>
        <dbReference type="ARBA" id="ARBA00004141"/>
    </source>
</evidence>
<name>A0A922M399_SPOEX</name>